<name>A0AB34R3T1_9PORP</name>
<gene>
    <name evidence="1" type="ORF">IE90_06935</name>
</gene>
<evidence type="ECO:0008006" key="3">
    <source>
        <dbReference type="Google" id="ProtNLM"/>
    </source>
</evidence>
<sequence length="273" mass="31618">MKTKIANTNVNIVLFSFVTVFMMACQQDENFEQMEESSCAIMYADSAYLEIEGNLYDPEVIWGNVETYIPAFNRMQSHLKFKDGRLSWEFGSASDLKISENIYNYVIRKWENKNKLLESGTCELAFTKEGNYVIKPINREKYKGVSRGGGRYELYIGMDSRNMSYLKEIYENYGPDGNTPFTNLNNVIDIEHSDFRGNGMGDMSIDGTGTTNKKFWGYYCCNACGYDKTDRYSCYYNEMNGWDNRKEGGILYEMIDGPQQLPLITLRNRHNFN</sequence>
<dbReference type="AlphaFoldDB" id="A0AB34R3T1"/>
<protein>
    <recommendedName>
        <fullName evidence="3">Fibrobacter succinogenes major paralogous domain-containing protein</fullName>
    </recommendedName>
</protein>
<dbReference type="RefSeq" id="WP_041503122.1">
    <property type="nucleotide sequence ID" value="NZ_JPIT01000018.1"/>
</dbReference>
<comment type="caution">
    <text evidence="1">The sequence shown here is derived from an EMBL/GenBank/DDBJ whole genome shotgun (WGS) entry which is preliminary data.</text>
</comment>
<proteinExistence type="predicted"/>
<dbReference type="EMBL" id="JPIT01000018">
    <property type="protein sequence ID" value="KIO45160.1"/>
    <property type="molecule type" value="Genomic_DNA"/>
</dbReference>
<organism evidence="1 2">
    <name type="scientific">Sanguibacteroides justesenii</name>
    <dbReference type="NCBI Taxonomy" id="1547597"/>
    <lineage>
        <taxon>Bacteria</taxon>
        <taxon>Pseudomonadati</taxon>
        <taxon>Bacteroidota</taxon>
        <taxon>Bacteroidia</taxon>
        <taxon>Bacteroidales</taxon>
        <taxon>Porphyromonadaceae</taxon>
        <taxon>Sanguibacteroides</taxon>
    </lineage>
</organism>
<dbReference type="PROSITE" id="PS51257">
    <property type="entry name" value="PROKAR_LIPOPROTEIN"/>
    <property type="match status" value="1"/>
</dbReference>
<evidence type="ECO:0000313" key="2">
    <source>
        <dbReference type="Proteomes" id="UP000031937"/>
    </source>
</evidence>
<accession>A0AB34R3T1</accession>
<evidence type="ECO:0000313" key="1">
    <source>
        <dbReference type="EMBL" id="KIO45160.1"/>
    </source>
</evidence>
<dbReference type="Proteomes" id="UP000031937">
    <property type="component" value="Unassembled WGS sequence"/>
</dbReference>
<reference evidence="1 2" key="1">
    <citation type="submission" date="2014-07" db="EMBL/GenBank/DDBJ databases">
        <title>Porphyromonadaceae bacterium OUH 334697 = ATCC BAA-2682 = DSM 28341 draft genome.</title>
        <authorList>
            <person name="Sydenham T.V."/>
            <person name="Hasman H."/>
            <person name="Justesen U.S."/>
        </authorList>
    </citation>
    <scope>NUCLEOTIDE SEQUENCE [LARGE SCALE GENOMIC DNA]</scope>
    <source>
        <strain evidence="1 2">OUH 334697</strain>
    </source>
</reference>